<dbReference type="Proteomes" id="UP000694395">
    <property type="component" value="Chromosome 30"/>
</dbReference>
<reference evidence="3" key="2">
    <citation type="submission" date="2025-08" db="UniProtKB">
        <authorList>
            <consortium name="Ensembl"/>
        </authorList>
    </citation>
    <scope>IDENTIFICATION</scope>
</reference>
<dbReference type="Pfam" id="PF24923">
    <property type="entry name" value="ATP-grasp_IQCH"/>
    <property type="match status" value="1"/>
</dbReference>
<evidence type="ECO:0000313" key="3">
    <source>
        <dbReference type="Ensembl" id="ENSOMYP00000133852.1"/>
    </source>
</evidence>
<sequence length="1093" mass="121621">MADILNKHSDELGNVLVQVQDDLRQLKRSLGRITFHEKGETVDLQALDAAIRRTESGIRRRAEQYQKTVNRQVLTLPSIEDLEKKTVQIPKWRPPLGSIPDMHHQRGQSVGASPGEKHKAALAMRLLYNPVHPKNRTLMHQNYGIQLPDLRKRSATTGPTQRVVTGPTVGSLAIVPGGACNNLYLVPPLSEEDMTAGIASLLEKGLTSSARDLFWTAVRPTAAPLHRREESCSSKMAPPEKTSQGQKELIWGKDPGPSHGHVGGARERPSTWTIHTPPASANSKSSEHRQMTQGAVRLAPLNPQCLPALASISISKLSFTILEGHINPMAPDFCRFKQHYCLCWGLLVELLSGLGSLLRRYAVPVARVDGERLVQLAQGGDLDWAVGGGGSSSVERLLSVIENREEVWDLVHRPGQRYRGEGGTEAAAIRIQSCWRRHWARNAYLRHRQRKWAAGTIAISWLMHAQLGRVRKILQESKRTHLDNYRIRGQYLSANWKHIQASRRTIIHIPSLGYSQLQRFSLKGFDVLQNIQMGRLCDVRDDNVEVIYVSPVRLGDDLSQYYTRLLALQQRGQGGLQEATVDPGDGWGGGARTTQASCTKRFTILTPDALEDFPTHNMCLSTLLKYSPRTLRRIRNLIQGQQAYMVGGVAHVDDLAVADELGVPLLGPEPAVARLYSTKSGGRRIFTGAGVNVPPGQWDIYSLQQLHETLAKLMTNHMEVRRWLFKMDSEMGGRGTAYCDVSHLNCSTWAQQEYSHHSPERWRKAWAQEPVLMKYLEEVPEWLSHYAQPVKTSCYPTWACFLDTFLRQGGVVEGYPPSDSVTCLTVDLLLQPDGEVTVLSCGDQLHGPSELETAGSSVPQTSVCPDALHTLCLRVGHACLQRHIIGHVSMDLATFLDPRTLEQQVWAVDLDLSYSNQLAMTQLMLMMTGGSLDCRTSRLEVPLTKPFLRQKGSKETALPAVASRYAVLGSRLLHTNLSMVHYSVFFQMCKAQGIGFDIKEKQGTVFVLHDSCERNSLGMVTVGDDLQGALMTFARNLSVIHQEISAPNMQGETNFKDLIRDIEEVLGMTVQNKAQVTEGEERTAAVAVRTKLD</sequence>
<accession>A0A8K9XIV4</accession>
<organism evidence="3 4">
    <name type="scientific">Oncorhynchus mykiss</name>
    <name type="common">Rainbow trout</name>
    <name type="synonym">Salmo gairdneri</name>
    <dbReference type="NCBI Taxonomy" id="8022"/>
    <lineage>
        <taxon>Eukaryota</taxon>
        <taxon>Metazoa</taxon>
        <taxon>Chordata</taxon>
        <taxon>Craniata</taxon>
        <taxon>Vertebrata</taxon>
        <taxon>Euteleostomi</taxon>
        <taxon>Actinopterygii</taxon>
        <taxon>Neopterygii</taxon>
        <taxon>Teleostei</taxon>
        <taxon>Protacanthopterygii</taxon>
        <taxon>Salmoniformes</taxon>
        <taxon>Salmonidae</taxon>
        <taxon>Salmoninae</taxon>
        <taxon>Oncorhynchus</taxon>
    </lineage>
</organism>
<feature type="compositionally biased region" description="Polar residues" evidence="1">
    <location>
        <begin position="270"/>
        <end position="284"/>
    </location>
</feature>
<dbReference type="InterPro" id="IPR038752">
    <property type="entry name" value="IQCH"/>
</dbReference>
<dbReference type="SMART" id="SM00015">
    <property type="entry name" value="IQ"/>
    <property type="match status" value="1"/>
</dbReference>
<feature type="domain" description="IQCH-like ATP-grasp" evidence="2">
    <location>
        <begin position="670"/>
        <end position="935"/>
    </location>
</feature>
<keyword evidence="4" id="KW-1185">Reference proteome</keyword>
<dbReference type="PANTHER" id="PTHR14465">
    <property type="entry name" value="IQ DOMAIN-CONTAINING PROTEIN H"/>
    <property type="match status" value="1"/>
</dbReference>
<evidence type="ECO:0000256" key="1">
    <source>
        <dbReference type="SAM" id="MobiDB-lite"/>
    </source>
</evidence>
<dbReference type="GeneTree" id="ENSGT00390000008908"/>
<proteinExistence type="predicted"/>
<protein>
    <submittedName>
        <fullName evidence="3">IQ motif containing H</fullName>
    </submittedName>
</protein>
<dbReference type="AlphaFoldDB" id="A0A8K9XIV4"/>
<evidence type="ECO:0000313" key="4">
    <source>
        <dbReference type="Proteomes" id="UP000694395"/>
    </source>
</evidence>
<dbReference type="PROSITE" id="PS50096">
    <property type="entry name" value="IQ"/>
    <property type="match status" value="1"/>
</dbReference>
<dbReference type="Ensembl" id="ENSOMYT00000166007.1">
    <property type="protein sequence ID" value="ENSOMYP00000133852.1"/>
    <property type="gene ID" value="ENSOMYG00000073930.1"/>
</dbReference>
<dbReference type="PANTHER" id="PTHR14465:SF0">
    <property type="entry name" value="IQ DOMAIN-CONTAINING PROTEIN H"/>
    <property type="match status" value="1"/>
</dbReference>
<gene>
    <name evidence="3" type="primary">iqch</name>
</gene>
<dbReference type="GeneID" id="110511077"/>
<dbReference type="RefSeq" id="XP_036824523.1">
    <property type="nucleotide sequence ID" value="XM_036968628.1"/>
</dbReference>
<reference evidence="3" key="1">
    <citation type="submission" date="2020-07" db="EMBL/GenBank/DDBJ databases">
        <title>A long reads based de novo assembly of the rainbow trout Arlee double haploid line genome.</title>
        <authorList>
            <person name="Gao G."/>
            <person name="Palti Y."/>
        </authorList>
    </citation>
    <scope>NUCLEOTIDE SEQUENCE [LARGE SCALE GENOMIC DNA]</scope>
</reference>
<evidence type="ECO:0000259" key="2">
    <source>
        <dbReference type="Pfam" id="PF24923"/>
    </source>
</evidence>
<name>A0A8K9XIV4_ONCMY</name>
<feature type="region of interest" description="Disordered" evidence="1">
    <location>
        <begin position="226"/>
        <end position="287"/>
    </location>
</feature>
<dbReference type="Pfam" id="PF00612">
    <property type="entry name" value="IQ"/>
    <property type="match status" value="1"/>
</dbReference>
<dbReference type="InterPro" id="IPR056855">
    <property type="entry name" value="ATP-grasp_IQCH"/>
</dbReference>
<reference evidence="3" key="3">
    <citation type="submission" date="2025-09" db="UniProtKB">
        <authorList>
            <consortium name="Ensembl"/>
        </authorList>
    </citation>
    <scope>IDENTIFICATION</scope>
</reference>
<dbReference type="CTD" id="64799"/>
<dbReference type="InterPro" id="IPR000048">
    <property type="entry name" value="IQ_motif_EF-hand-BS"/>
</dbReference>